<evidence type="ECO:0000256" key="1">
    <source>
        <dbReference type="SAM" id="MobiDB-lite"/>
    </source>
</evidence>
<evidence type="ECO:0008006" key="3">
    <source>
        <dbReference type="Google" id="ProtNLM"/>
    </source>
</evidence>
<feature type="compositionally biased region" description="Pro residues" evidence="1">
    <location>
        <begin position="227"/>
        <end position="242"/>
    </location>
</feature>
<evidence type="ECO:0000313" key="2">
    <source>
        <dbReference type="EMBL" id="VAW08007.1"/>
    </source>
</evidence>
<dbReference type="EMBL" id="UOEK01000432">
    <property type="protein sequence ID" value="VAW08007.1"/>
    <property type="molecule type" value="Genomic_DNA"/>
</dbReference>
<accession>A0A3B0T3V4</accession>
<proteinExistence type="predicted"/>
<dbReference type="AlphaFoldDB" id="A0A3B0T3V4"/>
<feature type="region of interest" description="Disordered" evidence="1">
    <location>
        <begin position="222"/>
        <end position="242"/>
    </location>
</feature>
<name>A0A3B0T3V4_9ZZZZ</name>
<sequence length="242" mass="26351">MSITNAQRSIPISTDAPELGDVVEVIGTLPHASNATMLARDGDGNLVVYKPSFGAQPLHDFDSGTLAAREVLTFEVSEALGFGVIPETRLVDGVYGPGSVQRMINEDRETDPRSLLDGPDERLWPFAVLDVVTNNTDRKLGHLLIEDGSGRIWGIDNGLTFHHIPKLRTVLWGFADQELPAAMVGALGFLQQALSGGLYERITTLLSAAEADAVQHRLTGLLQSPVHPSPPTHRQPLPWPWW</sequence>
<gene>
    <name evidence="2" type="ORF">MNBD_ACTINO02-2751</name>
</gene>
<organism evidence="2">
    <name type="scientific">hydrothermal vent metagenome</name>
    <dbReference type="NCBI Taxonomy" id="652676"/>
    <lineage>
        <taxon>unclassified sequences</taxon>
        <taxon>metagenomes</taxon>
        <taxon>ecological metagenomes</taxon>
    </lineage>
</organism>
<reference evidence="2" key="1">
    <citation type="submission" date="2018-06" db="EMBL/GenBank/DDBJ databases">
        <authorList>
            <person name="Zhirakovskaya E."/>
        </authorList>
    </citation>
    <scope>NUCLEOTIDE SEQUENCE</scope>
</reference>
<protein>
    <recommendedName>
        <fullName evidence="3">PI3K/PI4K catalytic domain-containing protein</fullName>
    </recommendedName>
</protein>